<organism evidence="5 6">
    <name type="scientific">Marssonina brunnea f. sp. multigermtubi (strain MB_m1)</name>
    <name type="common">Marssonina leaf spot fungus</name>
    <dbReference type="NCBI Taxonomy" id="1072389"/>
    <lineage>
        <taxon>Eukaryota</taxon>
        <taxon>Fungi</taxon>
        <taxon>Dikarya</taxon>
        <taxon>Ascomycota</taxon>
        <taxon>Pezizomycotina</taxon>
        <taxon>Leotiomycetes</taxon>
        <taxon>Helotiales</taxon>
        <taxon>Drepanopezizaceae</taxon>
        <taxon>Drepanopeziza</taxon>
    </lineage>
</organism>
<dbReference type="CDD" id="cd12148">
    <property type="entry name" value="fungal_TF_MHR"/>
    <property type="match status" value="1"/>
</dbReference>
<evidence type="ECO:0000256" key="3">
    <source>
        <dbReference type="ARBA" id="ARBA00023242"/>
    </source>
</evidence>
<evidence type="ECO:0000256" key="4">
    <source>
        <dbReference type="SAM" id="MobiDB-lite"/>
    </source>
</evidence>
<evidence type="ECO:0000256" key="1">
    <source>
        <dbReference type="ARBA" id="ARBA00023015"/>
    </source>
</evidence>
<keyword evidence="3" id="KW-0539">Nucleus</keyword>
<dbReference type="EMBL" id="JH921428">
    <property type="protein sequence ID" value="EKD21408.1"/>
    <property type="molecule type" value="Genomic_DNA"/>
</dbReference>
<dbReference type="PANTHER" id="PTHR47840">
    <property type="entry name" value="ZN(II)2CYS6 TRANSCRIPTION FACTOR (EUROFUNG)-RELATED"/>
    <property type="match status" value="1"/>
</dbReference>
<dbReference type="Proteomes" id="UP000006753">
    <property type="component" value="Unassembled WGS sequence"/>
</dbReference>
<keyword evidence="6" id="KW-1185">Reference proteome</keyword>
<accession>K1XLF3</accession>
<dbReference type="PANTHER" id="PTHR47840:SF1">
    <property type="entry name" value="ZN(II)2CYS6 TRANSCRIPTION FACTOR (EUROFUNG)"/>
    <property type="match status" value="1"/>
</dbReference>
<dbReference type="KEGG" id="mbe:MBM_00521"/>
<evidence type="ECO:0000313" key="6">
    <source>
        <dbReference type="Proteomes" id="UP000006753"/>
    </source>
</evidence>
<feature type="compositionally biased region" description="Low complexity" evidence="4">
    <location>
        <begin position="537"/>
        <end position="551"/>
    </location>
</feature>
<dbReference type="eggNOG" id="ENOG502SJ8Q">
    <property type="taxonomic scope" value="Eukaryota"/>
</dbReference>
<sequence length="632" mass="70762">MSTGPPSLDEGEPRRKRVRKGTRILTLLEHLLTDSKGRRRKVRCQLCSDDVAVCSGCLSRGTTFLSQEYAEEREPSSRAQVRERLGRVEALLETLLGKISAYKEEDEAQKMMTPKSIGNDVLTPSAVSSSNIMNTSPLISFCDSPGVSIAYISKNHAIQKSDTASTATLNLADLVKTHSTTIARSLLFIAICLQRLDPEFDTSKLHLIPSPEARMEKMIVTVQGLVTSDDEIVSTLHGLEALLLLGVFHINAGNPRRAWLTLWRAMSVGQLMGNHKSEPTLSGGRQMWFQITQADRYLGSNMTPALFLGHPAGSENSDYTAEETFENPNTDKDLLMPVSWWAMPDKVVNDRSSEAAFTFDKLMTQIWYFQLEALLHLPCMLKVRRRYDYSKFSCLMASREMMWRYLALRSAENRSSCCKVVDFSALTATVTLFLGLLEPVIGPESQDRKSDRNFIQTVLESMEALSQRGRDFVATQSASVIKSLLAVDSRSDQSHGNLKLTIPYFGTISIVRPNPIIPIPPSPPATALPYILPSESQAQNQPHQLQQPHTLTMDHNQSPPRDQRWPTHNSVPQNSMSQRPHSLPLVSFTGSQFPPMPPKEPQEVQDWGLPQEMDTLFFDSLLNTDLEGNWIF</sequence>
<evidence type="ECO:0000313" key="5">
    <source>
        <dbReference type="EMBL" id="EKD21408.1"/>
    </source>
</evidence>
<protein>
    <submittedName>
        <fullName evidence="5">C6 zinc finger domain protein</fullName>
    </submittedName>
</protein>
<dbReference type="OrthoDB" id="5392779at2759"/>
<keyword evidence="2" id="KW-0804">Transcription</keyword>
<dbReference type="InParanoid" id="K1XLF3"/>
<dbReference type="STRING" id="1072389.K1XLF3"/>
<feature type="compositionally biased region" description="Polar residues" evidence="4">
    <location>
        <begin position="553"/>
        <end position="580"/>
    </location>
</feature>
<keyword evidence="1" id="KW-0805">Transcription regulation</keyword>
<feature type="region of interest" description="Disordered" evidence="4">
    <location>
        <begin position="536"/>
        <end position="580"/>
    </location>
</feature>
<proteinExistence type="predicted"/>
<gene>
    <name evidence="5" type="ORF">MBM_00521</name>
</gene>
<name>K1XLF3_MARBU</name>
<evidence type="ECO:0000256" key="2">
    <source>
        <dbReference type="ARBA" id="ARBA00023163"/>
    </source>
</evidence>
<dbReference type="HOGENOM" id="CLU_004804_2_3_1"/>
<dbReference type="AlphaFoldDB" id="K1XLF3"/>
<reference evidence="5 6" key="1">
    <citation type="journal article" date="2012" name="BMC Genomics">
        <title>Sequencing the genome of Marssonina brunnea reveals fungus-poplar co-evolution.</title>
        <authorList>
            <person name="Zhu S."/>
            <person name="Cao Y.-Z."/>
            <person name="Jiang C."/>
            <person name="Tan B.-Y."/>
            <person name="Wang Z."/>
            <person name="Feng S."/>
            <person name="Zhang L."/>
            <person name="Su X.-H."/>
            <person name="Brejova B."/>
            <person name="Vinar T."/>
            <person name="Xu M."/>
            <person name="Wang M.-X."/>
            <person name="Zhang S.-G."/>
            <person name="Huang M.-R."/>
            <person name="Wu R."/>
            <person name="Zhou Y."/>
        </authorList>
    </citation>
    <scope>NUCLEOTIDE SEQUENCE [LARGE SCALE GENOMIC DNA]</scope>
    <source>
        <strain evidence="5 6">MB_m1</strain>
    </source>
</reference>